<reference evidence="2" key="1">
    <citation type="submission" date="2017-05" db="EMBL/GenBank/DDBJ databases">
        <title>The Genome Sequence of EEnterococcus faecalis 9F2_4866.</title>
        <authorList>
            <consortium name="The Broad Institute Genomics Platform"/>
            <consortium name="The Broad Institute Genomic Center for Infectious Diseases"/>
            <person name="Earl A."/>
            <person name="Manson A."/>
            <person name="Schwartman J."/>
            <person name="Gilmore M."/>
            <person name="Abouelleil A."/>
            <person name="Cao P."/>
            <person name="Chapman S."/>
            <person name="Cusick C."/>
            <person name="Shea T."/>
            <person name="Young S."/>
            <person name="Neafsey D."/>
            <person name="Nusbaum C."/>
            <person name="Birren B."/>
        </authorList>
    </citation>
    <scope>NUCLEOTIDE SEQUENCE [LARGE SCALE GENOMIC DNA]</scope>
    <source>
        <strain evidence="2">12C11_DIV0727</strain>
    </source>
</reference>
<dbReference type="RefSeq" id="WP_086445477.1">
    <property type="nucleotide sequence ID" value="NZ_CP147248.1"/>
</dbReference>
<keyword evidence="2" id="KW-1185">Reference proteome</keyword>
<gene>
    <name evidence="1" type="ORF">A5866_002069</name>
</gene>
<accession>A0ABZ2T6R9</accession>
<sequence length="95" mass="10540">MDNELSMFNQDKIDNLPRATKWALQKQGADEVKKVVLAKVHEEGRAYLAHTALEHAGTLSALEAHLNQVTPQAAGRYAHIVDSYVMGASNKLARW</sequence>
<organism evidence="1 2">
    <name type="scientific">Candidatus Enterococcus lemimoniae</name>
    <dbReference type="NCBI Taxonomy" id="1834167"/>
    <lineage>
        <taxon>Bacteria</taxon>
        <taxon>Bacillati</taxon>
        <taxon>Bacillota</taxon>
        <taxon>Bacilli</taxon>
        <taxon>Lactobacillales</taxon>
        <taxon>Enterococcaceae</taxon>
        <taxon>Enterococcus</taxon>
    </lineage>
</organism>
<protein>
    <submittedName>
        <fullName evidence="1">Uncharacterized protein</fullName>
    </submittedName>
</protein>
<dbReference type="Proteomes" id="UP000195080">
    <property type="component" value="Chromosome"/>
</dbReference>
<proteinExistence type="predicted"/>
<dbReference type="EMBL" id="CP147248">
    <property type="protein sequence ID" value="WYJ86985.1"/>
    <property type="molecule type" value="Genomic_DNA"/>
</dbReference>
<evidence type="ECO:0000313" key="1">
    <source>
        <dbReference type="EMBL" id="WYJ86985.1"/>
    </source>
</evidence>
<name>A0ABZ2T6R9_9ENTE</name>
<evidence type="ECO:0000313" key="2">
    <source>
        <dbReference type="Proteomes" id="UP000195080"/>
    </source>
</evidence>